<gene>
    <name evidence="1" type="ORF">SAMN04488524_4218</name>
</gene>
<proteinExistence type="predicted"/>
<name>A0A1W2DXW8_9SPHI</name>
<protein>
    <submittedName>
        <fullName evidence="1">Uncharacterized protein</fullName>
    </submittedName>
</protein>
<organism evidence="1 2">
    <name type="scientific">Pedobacter africanus</name>
    <dbReference type="NCBI Taxonomy" id="151894"/>
    <lineage>
        <taxon>Bacteria</taxon>
        <taxon>Pseudomonadati</taxon>
        <taxon>Bacteroidota</taxon>
        <taxon>Sphingobacteriia</taxon>
        <taxon>Sphingobacteriales</taxon>
        <taxon>Sphingobacteriaceae</taxon>
        <taxon>Pedobacter</taxon>
    </lineage>
</organism>
<sequence length="127" mass="13979">MAIQLTYFDLKLFCFECKTELTMKKNDLNKGKFAGAAALSRTELKKVLGGNAALFAQCSIPCRCPEGFTTRAGHQAFYINADCNGENAACLAVDYGYLRCMNSDNDVTLHCSDVYPPIEVCYPNPIT</sequence>
<evidence type="ECO:0000313" key="2">
    <source>
        <dbReference type="Proteomes" id="UP000192756"/>
    </source>
</evidence>
<dbReference type="EMBL" id="FWXT01000004">
    <property type="protein sequence ID" value="SMD02157.1"/>
    <property type="molecule type" value="Genomic_DNA"/>
</dbReference>
<dbReference type="Proteomes" id="UP000192756">
    <property type="component" value="Unassembled WGS sequence"/>
</dbReference>
<dbReference type="RefSeq" id="WP_144009014.1">
    <property type="nucleotide sequence ID" value="NZ_FWXT01000004.1"/>
</dbReference>
<dbReference type="AlphaFoldDB" id="A0A1W2DXW8"/>
<dbReference type="STRING" id="151894.SAMN04488524_4218"/>
<keyword evidence="2" id="KW-1185">Reference proteome</keyword>
<evidence type="ECO:0000313" key="1">
    <source>
        <dbReference type="EMBL" id="SMD02157.1"/>
    </source>
</evidence>
<reference evidence="2" key="1">
    <citation type="submission" date="2017-04" db="EMBL/GenBank/DDBJ databases">
        <authorList>
            <person name="Varghese N."/>
            <person name="Submissions S."/>
        </authorList>
    </citation>
    <scope>NUCLEOTIDE SEQUENCE [LARGE SCALE GENOMIC DNA]</scope>
    <source>
        <strain evidence="2">DSM 12126</strain>
    </source>
</reference>
<accession>A0A1W2DXW8</accession>